<evidence type="ECO:0008006" key="3">
    <source>
        <dbReference type="Google" id="ProtNLM"/>
    </source>
</evidence>
<gene>
    <name evidence="2" type="ORF">ENT17_11135</name>
</gene>
<feature type="transmembrane region" description="Helical" evidence="1">
    <location>
        <begin position="145"/>
        <end position="163"/>
    </location>
</feature>
<proteinExistence type="predicted"/>
<protein>
    <recommendedName>
        <fullName evidence="3">Yip1 domain-containing protein</fullName>
    </recommendedName>
</protein>
<evidence type="ECO:0000313" key="2">
    <source>
        <dbReference type="EMBL" id="HGS88153.1"/>
    </source>
</evidence>
<feature type="transmembrane region" description="Helical" evidence="1">
    <location>
        <begin position="104"/>
        <end position="133"/>
    </location>
</feature>
<keyword evidence="1" id="KW-0812">Transmembrane</keyword>
<dbReference type="AlphaFoldDB" id="A0A7C4Q567"/>
<organism evidence="2">
    <name type="scientific">Bellilinea caldifistulae</name>
    <dbReference type="NCBI Taxonomy" id="360411"/>
    <lineage>
        <taxon>Bacteria</taxon>
        <taxon>Bacillati</taxon>
        <taxon>Chloroflexota</taxon>
        <taxon>Anaerolineae</taxon>
        <taxon>Anaerolineales</taxon>
        <taxon>Anaerolineaceae</taxon>
        <taxon>Bellilinea</taxon>
    </lineage>
</organism>
<feature type="transmembrane region" description="Helical" evidence="1">
    <location>
        <begin position="55"/>
        <end position="84"/>
    </location>
</feature>
<keyword evidence="1" id="KW-1133">Transmembrane helix</keyword>
<evidence type="ECO:0000256" key="1">
    <source>
        <dbReference type="SAM" id="Phobius"/>
    </source>
</evidence>
<reference evidence="2" key="1">
    <citation type="journal article" date="2020" name="mSystems">
        <title>Genome- and Community-Level Interaction Insights into Carbon Utilization and Element Cycling Functions of Hydrothermarchaeota in Hydrothermal Sediment.</title>
        <authorList>
            <person name="Zhou Z."/>
            <person name="Liu Y."/>
            <person name="Xu W."/>
            <person name="Pan J."/>
            <person name="Luo Z.H."/>
            <person name="Li M."/>
        </authorList>
    </citation>
    <scope>NUCLEOTIDE SEQUENCE [LARGE SCALE GENOMIC DNA]</scope>
    <source>
        <strain evidence="2">SpSt-556</strain>
    </source>
</reference>
<name>A0A7C4Q567_9CHLR</name>
<accession>A0A7C4Q567</accession>
<keyword evidence="1" id="KW-0472">Membrane</keyword>
<dbReference type="EMBL" id="DSXR01000115">
    <property type="protein sequence ID" value="HGS88153.1"/>
    <property type="molecule type" value="Genomic_DNA"/>
</dbReference>
<comment type="caution">
    <text evidence="2">The sequence shown here is derived from an EMBL/GenBank/DDBJ whole genome shotgun (WGS) entry which is preliminary data.</text>
</comment>
<sequence length="168" mass="18502">MPLIHWTLLAVWLSLGSVIAWSFGVNGATPLNSSLGAQMDVFPYWKDTLLPQMGWFSYPVAMGLIILEMLIITAIFTPLIYVVFRFLSGSAQPNGMLHAFQGFVYGLTPAAFGGFLPVAGLITGVFATLLQFQRGPSITLQNRKLGSYLLVVLFLAYAIYKYWNGSLI</sequence>